<keyword evidence="2" id="KW-1185">Reference proteome</keyword>
<reference evidence="1 2" key="1">
    <citation type="journal article" date="2019" name="Int. J. Syst. Evol. Microbiol.">
        <title>The Global Catalogue of Microorganisms (GCM) 10K type strain sequencing project: providing services to taxonomists for standard genome sequencing and annotation.</title>
        <authorList>
            <consortium name="The Broad Institute Genomics Platform"/>
            <consortium name="The Broad Institute Genome Sequencing Center for Infectious Disease"/>
            <person name="Wu L."/>
            <person name="Ma J."/>
        </authorList>
    </citation>
    <scope>NUCLEOTIDE SEQUENCE [LARGE SCALE GENOMIC DNA]</scope>
    <source>
        <strain evidence="1 2">JCM 13378</strain>
    </source>
</reference>
<name>A0ABN0XY90_9ALTE</name>
<dbReference type="Proteomes" id="UP001501757">
    <property type="component" value="Unassembled WGS sequence"/>
</dbReference>
<evidence type="ECO:0000313" key="1">
    <source>
        <dbReference type="EMBL" id="GAA0376578.1"/>
    </source>
</evidence>
<protein>
    <submittedName>
        <fullName evidence="1">Uncharacterized protein</fullName>
    </submittedName>
</protein>
<comment type="caution">
    <text evidence="1">The sequence shown here is derived from an EMBL/GenBank/DDBJ whole genome shotgun (WGS) entry which is preliminary data.</text>
</comment>
<proteinExistence type="predicted"/>
<dbReference type="RefSeq" id="WP_343847691.1">
    <property type="nucleotide sequence ID" value="NZ_BAAAEI010000033.1"/>
</dbReference>
<sequence length="140" mass="16079">MATSKAQRAFTTLVRKDLSAVPFETVRDFALPMWYENFVPDLSKLRSQNEVAKAGYLLERLMAFNCVTPDVRQKLKEKVAQLELKVAQQHPMLSVEAVTKTQTNTDALALRWGVHESLKKQVKELLPYQTRHYKHPHSTA</sequence>
<organism evidence="1 2">
    <name type="scientific">Bowmanella denitrificans</name>
    <dbReference type="NCBI Taxonomy" id="366582"/>
    <lineage>
        <taxon>Bacteria</taxon>
        <taxon>Pseudomonadati</taxon>
        <taxon>Pseudomonadota</taxon>
        <taxon>Gammaproteobacteria</taxon>
        <taxon>Alteromonadales</taxon>
        <taxon>Alteromonadaceae</taxon>
        <taxon>Bowmanella</taxon>
    </lineage>
</organism>
<dbReference type="EMBL" id="BAAAEI010000033">
    <property type="protein sequence ID" value="GAA0376578.1"/>
    <property type="molecule type" value="Genomic_DNA"/>
</dbReference>
<accession>A0ABN0XY90</accession>
<gene>
    <name evidence="1" type="ORF">GCM10009092_45900</name>
</gene>
<evidence type="ECO:0000313" key="2">
    <source>
        <dbReference type="Proteomes" id="UP001501757"/>
    </source>
</evidence>